<dbReference type="AlphaFoldDB" id="A0A1X7A4L1"/>
<dbReference type="OrthoDB" id="7869267at2"/>
<dbReference type="EMBL" id="FWFX01000016">
    <property type="protein sequence ID" value="SLN69968.1"/>
    <property type="molecule type" value="Genomic_DNA"/>
</dbReference>
<sequence length="59" mass="6713">MLTEEDRAAHLNGLKGKMKELEVLFEETESRLGELTVEEKRHLKGLASAIEYQASKLKL</sequence>
<keyword evidence="3" id="KW-1185">Reference proteome</keyword>
<evidence type="ECO:0000313" key="2">
    <source>
        <dbReference type="EMBL" id="SLN69968.1"/>
    </source>
</evidence>
<dbReference type="Proteomes" id="UP000193061">
    <property type="component" value="Unassembled WGS sequence"/>
</dbReference>
<gene>
    <name evidence="2" type="ORF">ROA7450_03804</name>
</gene>
<reference evidence="2 3" key="1">
    <citation type="submission" date="2017-03" db="EMBL/GenBank/DDBJ databases">
        <authorList>
            <person name="Afonso C.L."/>
            <person name="Miller P.J."/>
            <person name="Scott M.A."/>
            <person name="Spackman E."/>
            <person name="Goraichik I."/>
            <person name="Dimitrov K.M."/>
            <person name="Suarez D.L."/>
            <person name="Swayne D.E."/>
        </authorList>
    </citation>
    <scope>NUCLEOTIDE SEQUENCE [LARGE SCALE GENOMIC DNA]</scope>
    <source>
        <strain evidence="2 3">CECT 7450</strain>
    </source>
</reference>
<protein>
    <submittedName>
        <fullName evidence="2">Uncharacterized protein</fullName>
    </submittedName>
</protein>
<feature type="coiled-coil region" evidence="1">
    <location>
        <begin position="11"/>
        <end position="38"/>
    </location>
</feature>
<keyword evidence="1" id="KW-0175">Coiled coil</keyword>
<evidence type="ECO:0000313" key="3">
    <source>
        <dbReference type="Proteomes" id="UP000193061"/>
    </source>
</evidence>
<accession>A0A1X7A4L1</accession>
<proteinExistence type="predicted"/>
<name>A0A1X7A4L1_9RHOB</name>
<dbReference type="RefSeq" id="WP_085807466.1">
    <property type="nucleotide sequence ID" value="NZ_FWFX01000016.1"/>
</dbReference>
<evidence type="ECO:0000256" key="1">
    <source>
        <dbReference type="SAM" id="Coils"/>
    </source>
</evidence>
<organism evidence="2 3">
    <name type="scientific">Roseovarius albus</name>
    <dbReference type="NCBI Taxonomy" id="1247867"/>
    <lineage>
        <taxon>Bacteria</taxon>
        <taxon>Pseudomonadati</taxon>
        <taxon>Pseudomonadota</taxon>
        <taxon>Alphaproteobacteria</taxon>
        <taxon>Rhodobacterales</taxon>
        <taxon>Roseobacteraceae</taxon>
        <taxon>Roseovarius</taxon>
    </lineage>
</organism>